<evidence type="ECO:0000313" key="1">
    <source>
        <dbReference type="EMBL" id="GAA0317090.1"/>
    </source>
</evidence>
<accession>A0ABN0VTQ3</accession>
<gene>
    <name evidence="1" type="ORF">GCM10008967_04580</name>
</gene>
<dbReference type="EMBL" id="BAAADJ010000004">
    <property type="protein sequence ID" value="GAA0317090.1"/>
    <property type="molecule type" value="Genomic_DNA"/>
</dbReference>
<keyword evidence="2" id="KW-1185">Reference proteome</keyword>
<name>A0ABN0VTQ3_9BACI</name>
<sequence>MNEYYCPDCEVSELSLEIIPNKRCPQCDVLMECIESDEE</sequence>
<reference evidence="1 2" key="1">
    <citation type="journal article" date="2019" name="Int. J. Syst. Evol. Microbiol.">
        <title>The Global Catalogue of Microorganisms (GCM) 10K type strain sequencing project: providing services to taxonomists for standard genome sequencing and annotation.</title>
        <authorList>
            <consortium name="The Broad Institute Genomics Platform"/>
            <consortium name="The Broad Institute Genome Sequencing Center for Infectious Disease"/>
            <person name="Wu L."/>
            <person name="Ma J."/>
        </authorList>
    </citation>
    <scope>NUCLEOTIDE SEQUENCE [LARGE SCALE GENOMIC DNA]</scope>
    <source>
        <strain evidence="1 2">JCM 9731</strain>
    </source>
</reference>
<comment type="caution">
    <text evidence="1">The sequence shown here is derived from an EMBL/GenBank/DDBJ whole genome shotgun (WGS) entry which is preliminary data.</text>
</comment>
<proteinExistence type="predicted"/>
<dbReference type="Proteomes" id="UP001500782">
    <property type="component" value="Unassembled WGS sequence"/>
</dbReference>
<protein>
    <submittedName>
        <fullName evidence="1">Uncharacterized protein</fullName>
    </submittedName>
</protein>
<evidence type="ECO:0000313" key="2">
    <source>
        <dbReference type="Proteomes" id="UP001500782"/>
    </source>
</evidence>
<organism evidence="1 2">
    <name type="scientific">Bacillus carboniphilus</name>
    <dbReference type="NCBI Taxonomy" id="86663"/>
    <lineage>
        <taxon>Bacteria</taxon>
        <taxon>Bacillati</taxon>
        <taxon>Bacillota</taxon>
        <taxon>Bacilli</taxon>
        <taxon>Bacillales</taxon>
        <taxon>Bacillaceae</taxon>
        <taxon>Bacillus</taxon>
    </lineage>
</organism>